<sequence length="133" mass="14293">MSPAMNTTTTNNQTTERTTMNTTPEIPIELSALENEIGYALTKILDAIRPANPNNQFDCGGYITSRIQGSQKMIDTITSVRTNEQLITMIDELTTTQVAIFADTMNDIAKAAAAVQAASASLLALIKVQKGAQ</sequence>
<organism evidence="1">
    <name type="scientific">uncultured Caudovirales phage</name>
    <dbReference type="NCBI Taxonomy" id="2100421"/>
    <lineage>
        <taxon>Viruses</taxon>
        <taxon>Duplodnaviria</taxon>
        <taxon>Heunggongvirae</taxon>
        <taxon>Uroviricota</taxon>
        <taxon>Caudoviricetes</taxon>
        <taxon>Peduoviridae</taxon>
        <taxon>Maltschvirus</taxon>
        <taxon>Maltschvirus maltsch</taxon>
    </lineage>
</organism>
<evidence type="ECO:0000313" key="2">
    <source>
        <dbReference type="EMBL" id="CAB4191351.1"/>
    </source>
</evidence>
<reference evidence="1" key="1">
    <citation type="submission" date="2020-04" db="EMBL/GenBank/DDBJ databases">
        <authorList>
            <person name="Chiriac C."/>
            <person name="Salcher M."/>
            <person name="Ghai R."/>
            <person name="Kavagutti S V."/>
        </authorList>
    </citation>
    <scope>NUCLEOTIDE SEQUENCE</scope>
</reference>
<name>A0A6J5LJK7_9CAUD</name>
<evidence type="ECO:0000313" key="1">
    <source>
        <dbReference type="EMBL" id="CAB4134788.1"/>
    </source>
</evidence>
<dbReference type="EMBL" id="LR796291">
    <property type="protein sequence ID" value="CAB4134788.1"/>
    <property type="molecule type" value="Genomic_DNA"/>
</dbReference>
<protein>
    <submittedName>
        <fullName evidence="1">Uncharacterized protein</fullName>
    </submittedName>
</protein>
<gene>
    <name evidence="2" type="ORF">UFOVP1226_31</name>
    <name evidence="1" type="ORF">UFOVP278_10</name>
</gene>
<dbReference type="EMBL" id="LR797174">
    <property type="protein sequence ID" value="CAB4191351.1"/>
    <property type="molecule type" value="Genomic_DNA"/>
</dbReference>
<accession>A0A6J5LJK7</accession>
<proteinExistence type="predicted"/>